<organism evidence="1 2">
    <name type="scientific">Aquimarina spongiae</name>
    <dbReference type="NCBI Taxonomy" id="570521"/>
    <lineage>
        <taxon>Bacteria</taxon>
        <taxon>Pseudomonadati</taxon>
        <taxon>Bacteroidota</taxon>
        <taxon>Flavobacteriia</taxon>
        <taxon>Flavobacteriales</taxon>
        <taxon>Flavobacteriaceae</taxon>
        <taxon>Aquimarina</taxon>
    </lineage>
</organism>
<dbReference type="Proteomes" id="UP000184432">
    <property type="component" value="Unassembled WGS sequence"/>
</dbReference>
<dbReference type="EMBL" id="FQYP01000005">
    <property type="protein sequence ID" value="SHJ09229.1"/>
    <property type="molecule type" value="Genomic_DNA"/>
</dbReference>
<name>A0A1M6GH13_9FLAO</name>
<keyword evidence="2" id="KW-1185">Reference proteome</keyword>
<gene>
    <name evidence="1" type="ORF">SAMN04488508_105275</name>
</gene>
<sequence>MYLFYVQGGGLGHLTRTEKLIQTLQFTYHEVLIITPSQFCHHFKNYKFVKLNWKDSKNQWTTVIDEVLKKHSIKRFYIDAFPFGLKGELLSIYENHSHIKFYYVSRILKWENYLAQVPTPKYFCFEETLLLEPLYTTHQNWIKKNSKNVKKLSLLQETKGTKNPFSCSTPYGLLVHSGGKKNVLRLCEFVSNNLRERNWTTLKILVLTQVDVDFSHPQFYFSKNVFPALPYYEEATIIYTAAGFNAIQELQKYQDKHIAIPLDRLYDDQFFRLKNYKTEVK</sequence>
<accession>A0A1M6GH13</accession>
<dbReference type="AlphaFoldDB" id="A0A1M6GH13"/>
<evidence type="ECO:0000313" key="2">
    <source>
        <dbReference type="Proteomes" id="UP000184432"/>
    </source>
</evidence>
<dbReference type="OrthoDB" id="9813876at2"/>
<evidence type="ECO:0000313" key="1">
    <source>
        <dbReference type="EMBL" id="SHJ09229.1"/>
    </source>
</evidence>
<protein>
    <recommendedName>
        <fullName evidence="3">Glycosyl transferase family 28 C-terminal domain-containing protein</fullName>
    </recommendedName>
</protein>
<reference evidence="2" key="1">
    <citation type="submission" date="2016-11" db="EMBL/GenBank/DDBJ databases">
        <authorList>
            <person name="Varghese N."/>
            <person name="Submissions S."/>
        </authorList>
    </citation>
    <scope>NUCLEOTIDE SEQUENCE [LARGE SCALE GENOMIC DNA]</scope>
    <source>
        <strain evidence="2">DSM 22623</strain>
    </source>
</reference>
<evidence type="ECO:0008006" key="3">
    <source>
        <dbReference type="Google" id="ProtNLM"/>
    </source>
</evidence>
<dbReference type="STRING" id="570521.SAMN04488508_105275"/>
<dbReference type="RefSeq" id="WP_073316469.1">
    <property type="nucleotide sequence ID" value="NZ_FQYP01000005.1"/>
</dbReference>
<proteinExistence type="predicted"/>